<dbReference type="KEGG" id="ade:Adeh_1790"/>
<protein>
    <submittedName>
        <fullName evidence="1">Uncharacterized protein</fullName>
    </submittedName>
</protein>
<sequence>MPIDKSKLEEFRALNVAVLDPRTAPAERAACSTRLATEVVPALLADRIALLELLRELQWSGIVADQTGSATVVCPVCSFGELEGGHRDDCKLGAFLR</sequence>
<dbReference type="EMBL" id="CP000251">
    <property type="protein sequence ID" value="ABC81563.1"/>
    <property type="molecule type" value="Genomic_DNA"/>
</dbReference>
<accession>Q2IIT5</accession>
<name>Q2IIT5_ANADE</name>
<dbReference type="HOGENOM" id="CLU_2340685_0_0_7"/>
<dbReference type="STRING" id="290397.Adeh_1790"/>
<dbReference type="AlphaFoldDB" id="Q2IIT5"/>
<organism evidence="1 2">
    <name type="scientific">Anaeromyxobacter dehalogenans (strain 2CP-C)</name>
    <dbReference type="NCBI Taxonomy" id="290397"/>
    <lineage>
        <taxon>Bacteria</taxon>
        <taxon>Pseudomonadati</taxon>
        <taxon>Myxococcota</taxon>
        <taxon>Myxococcia</taxon>
        <taxon>Myxococcales</taxon>
        <taxon>Cystobacterineae</taxon>
        <taxon>Anaeromyxobacteraceae</taxon>
        <taxon>Anaeromyxobacter</taxon>
    </lineage>
</organism>
<proteinExistence type="predicted"/>
<evidence type="ECO:0000313" key="1">
    <source>
        <dbReference type="EMBL" id="ABC81563.1"/>
    </source>
</evidence>
<reference evidence="1 2" key="1">
    <citation type="submission" date="2006-01" db="EMBL/GenBank/DDBJ databases">
        <title>Complete sequence of Anaeromyxobacter dehalogenans 2CP-C.</title>
        <authorList>
            <consortium name="US DOE Joint Genome Institute"/>
            <person name="Copeland A."/>
            <person name="Lucas S."/>
            <person name="Lapidus A."/>
            <person name="Barry K."/>
            <person name="Detter J.C."/>
            <person name="Glavina T."/>
            <person name="Hammon N."/>
            <person name="Israni S."/>
            <person name="Pitluck S."/>
            <person name="Brettin T."/>
            <person name="Bruce D."/>
            <person name="Han C."/>
            <person name="Tapia R."/>
            <person name="Gilna P."/>
            <person name="Kiss H."/>
            <person name="Schmutz J."/>
            <person name="Larimer F."/>
            <person name="Land M."/>
            <person name="Kyrpides N."/>
            <person name="Anderson I."/>
            <person name="Sanford R.A."/>
            <person name="Ritalahti K.M."/>
            <person name="Thomas H.S."/>
            <person name="Kirby J.R."/>
            <person name="Zhulin I.B."/>
            <person name="Loeffler F.E."/>
            <person name="Richardson P."/>
        </authorList>
    </citation>
    <scope>NUCLEOTIDE SEQUENCE [LARGE SCALE GENOMIC DNA]</scope>
    <source>
        <strain evidence="1 2">2CP-C</strain>
    </source>
</reference>
<dbReference type="RefSeq" id="WP_011420846.1">
    <property type="nucleotide sequence ID" value="NC_007760.1"/>
</dbReference>
<evidence type="ECO:0000313" key="2">
    <source>
        <dbReference type="Proteomes" id="UP000001935"/>
    </source>
</evidence>
<gene>
    <name evidence="1" type="ordered locus">Adeh_1790</name>
</gene>
<dbReference type="Proteomes" id="UP000001935">
    <property type="component" value="Chromosome"/>
</dbReference>